<comment type="catalytic activity">
    <reaction evidence="12">
        <text>(6R)-5,10-methylene-5,6,7,8-tetrahydrofolate + NADP(+) = (6R)-5,10-methenyltetrahydrofolate + NADPH</text>
        <dbReference type="Rhea" id="RHEA:22812"/>
        <dbReference type="ChEBI" id="CHEBI:15636"/>
        <dbReference type="ChEBI" id="CHEBI:57455"/>
        <dbReference type="ChEBI" id="CHEBI:57783"/>
        <dbReference type="ChEBI" id="CHEBI:58349"/>
        <dbReference type="EC" id="1.5.1.5"/>
    </reaction>
</comment>
<evidence type="ECO:0000256" key="10">
    <source>
        <dbReference type="ARBA" id="ARBA00023167"/>
    </source>
</evidence>
<feature type="domain" description="Tetrahydrofolate dehydrogenase/cyclohydrolase catalytic" evidence="13">
    <location>
        <begin position="4"/>
        <end position="119"/>
    </location>
</feature>
<dbReference type="InterPro" id="IPR020867">
    <property type="entry name" value="THF_DH/CycHdrlase_CS"/>
</dbReference>
<dbReference type="GO" id="GO:0005829">
    <property type="term" value="C:cytosol"/>
    <property type="evidence" value="ECO:0007669"/>
    <property type="project" value="TreeGrafter"/>
</dbReference>
<comment type="pathway">
    <text evidence="1 12">One-carbon metabolism; tetrahydrofolate interconversion.</text>
</comment>
<feature type="binding site" evidence="12">
    <location>
        <begin position="165"/>
        <end position="167"/>
    </location>
    <ligand>
        <name>NADP(+)</name>
        <dbReference type="ChEBI" id="CHEBI:58349"/>
    </ligand>
</feature>
<evidence type="ECO:0000256" key="4">
    <source>
        <dbReference type="ARBA" id="ARBA00022605"/>
    </source>
</evidence>
<feature type="domain" description="Tetrahydrofolate dehydrogenase/cyclohydrolase NAD(P)-binding" evidence="14">
    <location>
        <begin position="138"/>
        <end position="280"/>
    </location>
</feature>
<accession>A0A395W6F2</accession>
<organism evidence="15 16">
    <name type="scientific">Holdemanella biformis</name>
    <dbReference type="NCBI Taxonomy" id="1735"/>
    <lineage>
        <taxon>Bacteria</taxon>
        <taxon>Bacillati</taxon>
        <taxon>Bacillota</taxon>
        <taxon>Erysipelotrichia</taxon>
        <taxon>Erysipelotrichales</taxon>
        <taxon>Erysipelotrichaceae</taxon>
        <taxon>Holdemanella</taxon>
    </lineage>
</organism>
<dbReference type="FunFam" id="3.40.50.720:FF:000006">
    <property type="entry name" value="Bifunctional protein FolD"/>
    <property type="match status" value="1"/>
</dbReference>
<dbReference type="SUPFAM" id="SSF51735">
    <property type="entry name" value="NAD(P)-binding Rossmann-fold domains"/>
    <property type="match status" value="1"/>
</dbReference>
<dbReference type="EC" id="1.5.1.5" evidence="12"/>
<dbReference type="RefSeq" id="WP_118325284.1">
    <property type="nucleotide sequence ID" value="NZ_QRYH01000017.1"/>
</dbReference>
<dbReference type="InterPro" id="IPR020630">
    <property type="entry name" value="THF_DH/CycHdrlase_cat_dom"/>
</dbReference>
<dbReference type="PROSITE" id="PS00767">
    <property type="entry name" value="THF_DHG_CYH_2"/>
    <property type="match status" value="1"/>
</dbReference>
<comment type="similarity">
    <text evidence="12">Belongs to the tetrahydrofolate dehydrogenase/cyclohydrolase family.</text>
</comment>
<feature type="binding site" evidence="12">
    <location>
        <position position="231"/>
    </location>
    <ligand>
        <name>NADP(+)</name>
        <dbReference type="ChEBI" id="CHEBI:58349"/>
    </ligand>
</feature>
<dbReference type="NCBIfam" id="NF010783">
    <property type="entry name" value="PRK14186.1"/>
    <property type="match status" value="1"/>
</dbReference>
<proteinExistence type="inferred from homology"/>
<evidence type="ECO:0000313" key="15">
    <source>
        <dbReference type="EMBL" id="RGU91253.1"/>
    </source>
</evidence>
<protein>
    <recommendedName>
        <fullName evidence="12">Bifunctional protein FolD</fullName>
    </recommendedName>
    <domain>
        <recommendedName>
            <fullName evidence="12">Methylenetetrahydrofolate dehydrogenase</fullName>
            <ecNumber evidence="12">1.5.1.5</ecNumber>
        </recommendedName>
    </domain>
    <domain>
        <recommendedName>
            <fullName evidence="12">Methenyltetrahydrofolate cyclohydrolase</fullName>
            <ecNumber evidence="12">3.5.4.9</ecNumber>
        </recommendedName>
    </domain>
</protein>
<keyword evidence="10 12" id="KW-0486">Methionine biosynthesis</keyword>
<dbReference type="PANTHER" id="PTHR48099:SF5">
    <property type="entry name" value="C-1-TETRAHYDROFOLATE SYNTHASE, CYTOPLASMIC"/>
    <property type="match status" value="1"/>
</dbReference>
<dbReference type="AlphaFoldDB" id="A0A395W6F2"/>
<dbReference type="CDD" id="cd01080">
    <property type="entry name" value="NAD_bind_m-THF_DH_Cyclohyd"/>
    <property type="match status" value="1"/>
</dbReference>
<dbReference type="SUPFAM" id="SSF53223">
    <property type="entry name" value="Aminoacid dehydrogenase-like, N-terminal domain"/>
    <property type="match status" value="1"/>
</dbReference>
<reference evidence="15 16" key="1">
    <citation type="submission" date="2018-08" db="EMBL/GenBank/DDBJ databases">
        <title>A genome reference for cultivated species of the human gut microbiota.</title>
        <authorList>
            <person name="Zou Y."/>
            <person name="Xue W."/>
            <person name="Luo G."/>
        </authorList>
    </citation>
    <scope>NUCLEOTIDE SEQUENCE [LARGE SCALE GENOMIC DNA]</scope>
    <source>
        <strain evidence="15 16">AF15-20</strain>
    </source>
</reference>
<keyword evidence="5 12" id="KW-0658">Purine biosynthesis</keyword>
<dbReference type="GeneID" id="66580051"/>
<keyword evidence="7 12" id="KW-0521">NADP</keyword>
<dbReference type="Gene3D" id="3.40.50.10860">
    <property type="entry name" value="Leucine Dehydrogenase, chain A, domain 1"/>
    <property type="match status" value="1"/>
</dbReference>
<keyword evidence="9 12" id="KW-0368">Histidine biosynthesis</keyword>
<dbReference type="InterPro" id="IPR046346">
    <property type="entry name" value="Aminoacid_DH-like_N_sf"/>
</dbReference>
<dbReference type="InterPro" id="IPR000672">
    <property type="entry name" value="THF_DH/CycHdrlase"/>
</dbReference>
<dbReference type="PANTHER" id="PTHR48099">
    <property type="entry name" value="C-1-TETRAHYDROFOLATE SYNTHASE, CYTOPLASMIC-RELATED"/>
    <property type="match status" value="1"/>
</dbReference>
<dbReference type="HAMAP" id="MF_01576">
    <property type="entry name" value="THF_DHG_CYH"/>
    <property type="match status" value="1"/>
</dbReference>
<dbReference type="EMBL" id="QRYQ01000012">
    <property type="protein sequence ID" value="RGU91253.1"/>
    <property type="molecule type" value="Genomic_DNA"/>
</dbReference>
<keyword evidence="11 12" id="KW-0511">Multifunctional enzyme</keyword>
<comment type="caution">
    <text evidence="15">The sequence shown here is derived from an EMBL/GenBank/DDBJ whole genome shotgun (WGS) entry which is preliminary data.</text>
</comment>
<evidence type="ECO:0000256" key="1">
    <source>
        <dbReference type="ARBA" id="ARBA00004777"/>
    </source>
</evidence>
<dbReference type="PRINTS" id="PR00085">
    <property type="entry name" value="THFDHDRGNASE"/>
</dbReference>
<evidence type="ECO:0000313" key="16">
    <source>
        <dbReference type="Proteomes" id="UP000265489"/>
    </source>
</evidence>
<keyword evidence="4 12" id="KW-0028">Amino-acid biosynthesis</keyword>
<comment type="caution">
    <text evidence="12">Lacks conserved residue(s) required for the propagation of feature annotation.</text>
</comment>
<evidence type="ECO:0000256" key="12">
    <source>
        <dbReference type="HAMAP-Rule" id="MF_01576"/>
    </source>
</evidence>
<dbReference type="Proteomes" id="UP000265489">
    <property type="component" value="Unassembled WGS sequence"/>
</dbReference>
<dbReference type="InterPro" id="IPR036291">
    <property type="entry name" value="NAD(P)-bd_dom_sf"/>
</dbReference>
<dbReference type="Pfam" id="PF00763">
    <property type="entry name" value="THF_DHG_CYH"/>
    <property type="match status" value="1"/>
</dbReference>
<evidence type="ECO:0000256" key="11">
    <source>
        <dbReference type="ARBA" id="ARBA00023268"/>
    </source>
</evidence>
<dbReference type="GO" id="GO:0009086">
    <property type="term" value="P:methionine biosynthetic process"/>
    <property type="evidence" value="ECO:0007669"/>
    <property type="project" value="UniProtKB-KW"/>
</dbReference>
<evidence type="ECO:0000256" key="5">
    <source>
        <dbReference type="ARBA" id="ARBA00022755"/>
    </source>
</evidence>
<comment type="function">
    <text evidence="12">Catalyzes the oxidation of 5,10-methylenetetrahydrofolate to 5,10-methenyltetrahydrofolate and then the hydrolysis of 5,10-methenyltetrahydrofolate to 10-formyltetrahydrofolate.</text>
</comment>
<keyword evidence="8 12" id="KW-0560">Oxidoreductase</keyword>
<evidence type="ECO:0000256" key="6">
    <source>
        <dbReference type="ARBA" id="ARBA00022801"/>
    </source>
</evidence>
<evidence type="ECO:0000256" key="3">
    <source>
        <dbReference type="ARBA" id="ARBA00022563"/>
    </source>
</evidence>
<dbReference type="GO" id="GO:0006164">
    <property type="term" value="P:purine nucleotide biosynthetic process"/>
    <property type="evidence" value="ECO:0007669"/>
    <property type="project" value="UniProtKB-KW"/>
</dbReference>
<evidence type="ECO:0000259" key="14">
    <source>
        <dbReference type="Pfam" id="PF02882"/>
    </source>
</evidence>
<dbReference type="GO" id="GO:0004488">
    <property type="term" value="F:methylenetetrahydrofolate dehydrogenase (NADP+) activity"/>
    <property type="evidence" value="ECO:0007669"/>
    <property type="project" value="UniProtKB-UniRule"/>
</dbReference>
<dbReference type="Pfam" id="PF02882">
    <property type="entry name" value="THF_DHG_CYH_C"/>
    <property type="match status" value="1"/>
</dbReference>
<dbReference type="Gene3D" id="3.40.50.720">
    <property type="entry name" value="NAD(P)-binding Rossmann-like Domain"/>
    <property type="match status" value="1"/>
</dbReference>
<keyword evidence="6 12" id="KW-0378">Hydrolase</keyword>
<comment type="subunit">
    <text evidence="2 12">Homodimer.</text>
</comment>
<gene>
    <name evidence="12" type="primary">folD</name>
    <name evidence="15" type="ORF">DWW32_07300</name>
</gene>
<dbReference type="GO" id="GO:0000105">
    <property type="term" value="P:L-histidine biosynthetic process"/>
    <property type="evidence" value="ECO:0007669"/>
    <property type="project" value="UniProtKB-KW"/>
</dbReference>
<dbReference type="FunFam" id="3.40.50.10860:FF:000005">
    <property type="entry name" value="C-1-tetrahydrofolate synthase, cytoplasmic, putative"/>
    <property type="match status" value="1"/>
</dbReference>
<sequence>MEIIYGNILAESIKSSMKQKIDDIRAEGARLPLLSVVLVGNNPASMSYVRGKEKACSSIGMLQKTIRLDENVSQEELSKVIMELNLDPEVDGILVQMPLPDHLDETAALELIDPQKDVDGLHPMNAGCLLTNRPGFIPCTPQGVMAMLDSIGYKDLSGKRAVVCGRSNLVGKPVALLLQNRNATVTIVHSKTPNIEQIASQADVLIVAMGVSQMVNENWVKEGAVVIDVGINRVNGKLVGDCDFESVAKKASYVSPVPKGVGPMTVCMLLSNTLDAYKMHTQGE</sequence>
<dbReference type="GO" id="GO:0035999">
    <property type="term" value="P:tetrahydrofolate interconversion"/>
    <property type="evidence" value="ECO:0007669"/>
    <property type="project" value="UniProtKB-UniRule"/>
</dbReference>
<dbReference type="EC" id="3.5.4.9" evidence="12"/>
<evidence type="ECO:0000256" key="7">
    <source>
        <dbReference type="ARBA" id="ARBA00022857"/>
    </source>
</evidence>
<evidence type="ECO:0000256" key="2">
    <source>
        <dbReference type="ARBA" id="ARBA00011738"/>
    </source>
</evidence>
<comment type="catalytic activity">
    <reaction evidence="12">
        <text>(6R)-5,10-methenyltetrahydrofolate + H2O = (6R)-10-formyltetrahydrofolate + H(+)</text>
        <dbReference type="Rhea" id="RHEA:23700"/>
        <dbReference type="ChEBI" id="CHEBI:15377"/>
        <dbReference type="ChEBI" id="CHEBI:15378"/>
        <dbReference type="ChEBI" id="CHEBI:57455"/>
        <dbReference type="ChEBI" id="CHEBI:195366"/>
        <dbReference type="EC" id="3.5.4.9"/>
    </reaction>
</comment>
<keyword evidence="3 12" id="KW-0554">One-carbon metabolism</keyword>
<evidence type="ECO:0000256" key="8">
    <source>
        <dbReference type="ARBA" id="ARBA00023002"/>
    </source>
</evidence>
<evidence type="ECO:0000256" key="9">
    <source>
        <dbReference type="ARBA" id="ARBA00023102"/>
    </source>
</evidence>
<dbReference type="InterPro" id="IPR020631">
    <property type="entry name" value="THF_DH/CycHdrlase_NAD-bd_dom"/>
</dbReference>
<dbReference type="UniPathway" id="UPA00193"/>
<dbReference type="GO" id="GO:0004477">
    <property type="term" value="F:methenyltetrahydrofolate cyclohydrolase activity"/>
    <property type="evidence" value="ECO:0007669"/>
    <property type="project" value="UniProtKB-UniRule"/>
</dbReference>
<name>A0A395W6F2_9FIRM</name>
<evidence type="ECO:0000259" key="13">
    <source>
        <dbReference type="Pfam" id="PF00763"/>
    </source>
</evidence>